<dbReference type="InterPro" id="IPR018946">
    <property type="entry name" value="PhoD-like_MPP"/>
</dbReference>
<dbReference type="PANTHER" id="PTHR43606:SF7">
    <property type="entry name" value="PHOSPHATASE, PUTATIVE (AFU_ORTHOLOGUE AFUA_6G08710)-RELATED"/>
    <property type="match status" value="1"/>
</dbReference>
<feature type="signal peptide" evidence="2">
    <location>
        <begin position="1"/>
        <end position="23"/>
    </location>
</feature>
<dbReference type="Gene3D" id="2.60.40.380">
    <property type="entry name" value="Purple acid phosphatase-like, N-terminal"/>
    <property type="match status" value="1"/>
</dbReference>
<dbReference type="AlphaFoldDB" id="A0A1Y2HNL5"/>
<organism evidence="5 6">
    <name type="scientific">Catenaria anguillulae PL171</name>
    <dbReference type="NCBI Taxonomy" id="765915"/>
    <lineage>
        <taxon>Eukaryota</taxon>
        <taxon>Fungi</taxon>
        <taxon>Fungi incertae sedis</taxon>
        <taxon>Blastocladiomycota</taxon>
        <taxon>Blastocladiomycetes</taxon>
        <taxon>Blastocladiales</taxon>
        <taxon>Catenariaceae</taxon>
        <taxon>Catenaria</taxon>
    </lineage>
</organism>
<comment type="caution">
    <text evidence="5">The sequence shown here is derived from an EMBL/GenBank/DDBJ whole genome shotgun (WGS) entry which is preliminary data.</text>
</comment>
<dbReference type="OrthoDB" id="9992270at2759"/>
<dbReference type="PANTHER" id="PTHR43606">
    <property type="entry name" value="PHOSPHATASE, PUTATIVE (AFU_ORTHOLOGUE AFUA_6G08710)-RELATED"/>
    <property type="match status" value="1"/>
</dbReference>
<keyword evidence="2" id="KW-0732">Signal</keyword>
<feature type="domain" description="PhoD-like phosphatase metallophosphatase" evidence="3">
    <location>
        <begin position="196"/>
        <end position="353"/>
    </location>
</feature>
<dbReference type="InterPro" id="IPR029052">
    <property type="entry name" value="Metallo-depent_PP-like"/>
</dbReference>
<name>A0A1Y2HNL5_9FUNG</name>
<dbReference type="Proteomes" id="UP000193411">
    <property type="component" value="Unassembled WGS sequence"/>
</dbReference>
<dbReference type="SUPFAM" id="SSF56300">
    <property type="entry name" value="Metallo-dependent phosphatases"/>
    <property type="match status" value="1"/>
</dbReference>
<evidence type="ECO:0000313" key="5">
    <source>
        <dbReference type="EMBL" id="ORZ36129.1"/>
    </source>
</evidence>
<proteinExistence type="predicted"/>
<protein>
    <submittedName>
        <fullName evidence="5">PhoD-like phosphatase-domain-containing protein</fullName>
    </submittedName>
</protein>
<gene>
    <name evidence="5" type="ORF">BCR44DRAFT_1484807</name>
</gene>
<accession>A0A1Y2HNL5</accession>
<dbReference type="InterPro" id="IPR032093">
    <property type="entry name" value="PhoD_N"/>
</dbReference>
<evidence type="ECO:0000256" key="2">
    <source>
        <dbReference type="SAM" id="SignalP"/>
    </source>
</evidence>
<sequence>MKLLPSFVAAILSVTALVAAVAADSGAAAGKIKLARVETSVESLANNYENNLVFKSPFPNMPSLAVKVSTDKLRKSLESSLLEKRDVGTVSFRHGVASGDPLHDRVILWTKITASRPGATVPVEYQVATDAQFTNIVRTAAVVTSTEVDYTVKVDATGLQPSTSYFYRFIAAGTTSPVGQTRTFAPAGANLDQLKMAVFSCSNMPHGYFHAYRRVAERRDIDLTLHLGDYIYEYDKAGYKPVGGEMPAERDPQPPKVISTLADYRGRHAQYKGDADLQALHASKPMIVVWDDHETVNDANRDGSKDHKPDRDGDYKTRKLNAARAYHEYQPLRPVSADNQLKIYRQFKIGNWLTCPCSTRASTRATRKAMASATWKVLGNQVMIAPLPSKVLAWEIDFLADSWSGYPYSRNRLLSHIRNNKISNVVALTGDLHASIAWTSLTAITTKPLVAVDFSSNLWGRRSHRQGPPRIKHILYRHGYMAVTFTKQKVRTEYVFINSVKTTGGVGRMDAV</sequence>
<evidence type="ECO:0000313" key="6">
    <source>
        <dbReference type="Proteomes" id="UP000193411"/>
    </source>
</evidence>
<reference evidence="5 6" key="1">
    <citation type="submission" date="2016-07" db="EMBL/GenBank/DDBJ databases">
        <title>Pervasive Adenine N6-methylation of Active Genes in Fungi.</title>
        <authorList>
            <consortium name="DOE Joint Genome Institute"/>
            <person name="Mondo S.J."/>
            <person name="Dannebaum R.O."/>
            <person name="Kuo R.C."/>
            <person name="Labutti K."/>
            <person name="Haridas S."/>
            <person name="Kuo A."/>
            <person name="Salamov A."/>
            <person name="Ahrendt S.R."/>
            <person name="Lipzen A."/>
            <person name="Sullivan W."/>
            <person name="Andreopoulos W.B."/>
            <person name="Clum A."/>
            <person name="Lindquist E."/>
            <person name="Daum C."/>
            <person name="Ramamoorthy G.K."/>
            <person name="Gryganskyi A."/>
            <person name="Culley D."/>
            <person name="Magnuson J.K."/>
            <person name="James T.Y."/>
            <person name="O'Malley M.A."/>
            <person name="Stajich J.E."/>
            <person name="Spatafora J.W."/>
            <person name="Visel A."/>
            <person name="Grigoriev I.V."/>
        </authorList>
    </citation>
    <scope>NUCLEOTIDE SEQUENCE [LARGE SCALE GENOMIC DNA]</scope>
    <source>
        <strain evidence="5 6">PL171</strain>
    </source>
</reference>
<feature type="chain" id="PRO_5012824644" evidence="2">
    <location>
        <begin position="24"/>
        <end position="512"/>
    </location>
</feature>
<feature type="domain" description="PhoD-like phosphatase metallophosphatase" evidence="3">
    <location>
        <begin position="371"/>
        <end position="493"/>
    </location>
</feature>
<evidence type="ECO:0000259" key="4">
    <source>
        <dbReference type="Pfam" id="PF16655"/>
    </source>
</evidence>
<dbReference type="CDD" id="cd07389">
    <property type="entry name" value="MPP_PhoD"/>
    <property type="match status" value="1"/>
</dbReference>
<feature type="region of interest" description="Disordered" evidence="1">
    <location>
        <begin position="297"/>
        <end position="317"/>
    </location>
</feature>
<evidence type="ECO:0000259" key="3">
    <source>
        <dbReference type="Pfam" id="PF09423"/>
    </source>
</evidence>
<dbReference type="InterPro" id="IPR052900">
    <property type="entry name" value="Phospholipid_Metab_Enz"/>
</dbReference>
<dbReference type="Pfam" id="PF16655">
    <property type="entry name" value="PhoD_N"/>
    <property type="match status" value="1"/>
</dbReference>
<dbReference type="STRING" id="765915.A0A1Y2HNL5"/>
<dbReference type="Gene3D" id="3.60.21.70">
    <property type="entry name" value="PhoD-like phosphatase"/>
    <property type="match status" value="2"/>
</dbReference>
<keyword evidence="6" id="KW-1185">Reference proteome</keyword>
<dbReference type="Pfam" id="PF09423">
    <property type="entry name" value="PhoD"/>
    <property type="match status" value="2"/>
</dbReference>
<evidence type="ECO:0000256" key="1">
    <source>
        <dbReference type="SAM" id="MobiDB-lite"/>
    </source>
</evidence>
<dbReference type="InterPro" id="IPR038607">
    <property type="entry name" value="PhoD-like_sf"/>
</dbReference>
<feature type="domain" description="Phospholipase D N-terminal" evidence="4">
    <location>
        <begin position="94"/>
        <end position="183"/>
    </location>
</feature>
<dbReference type="EMBL" id="MCFL01000018">
    <property type="protein sequence ID" value="ORZ36129.1"/>
    <property type="molecule type" value="Genomic_DNA"/>
</dbReference>